<gene>
    <name evidence="1" type="ORF">SO802_001421</name>
</gene>
<comment type="caution">
    <text evidence="1">The sequence shown here is derived from an EMBL/GenBank/DDBJ whole genome shotgun (WGS) entry which is preliminary data.</text>
</comment>
<accession>A0AAW2DUU8</accession>
<proteinExistence type="predicted"/>
<keyword evidence="2" id="KW-1185">Reference proteome</keyword>
<reference evidence="1 2" key="1">
    <citation type="submission" date="2024-01" db="EMBL/GenBank/DDBJ databases">
        <title>A telomere-to-telomere, gap-free genome of sweet tea (Lithocarpus litseifolius).</title>
        <authorList>
            <person name="Zhou J."/>
        </authorList>
    </citation>
    <scope>NUCLEOTIDE SEQUENCE [LARGE SCALE GENOMIC DNA]</scope>
    <source>
        <strain evidence="1">Zhou-2022a</strain>
        <tissue evidence="1">Leaf</tissue>
    </source>
</reference>
<evidence type="ECO:0000313" key="2">
    <source>
        <dbReference type="Proteomes" id="UP001459277"/>
    </source>
</evidence>
<evidence type="ECO:0000313" key="1">
    <source>
        <dbReference type="EMBL" id="KAL0014352.1"/>
    </source>
</evidence>
<dbReference type="Proteomes" id="UP001459277">
    <property type="component" value="Unassembled WGS sequence"/>
</dbReference>
<organism evidence="1 2">
    <name type="scientific">Lithocarpus litseifolius</name>
    <dbReference type="NCBI Taxonomy" id="425828"/>
    <lineage>
        <taxon>Eukaryota</taxon>
        <taxon>Viridiplantae</taxon>
        <taxon>Streptophyta</taxon>
        <taxon>Embryophyta</taxon>
        <taxon>Tracheophyta</taxon>
        <taxon>Spermatophyta</taxon>
        <taxon>Magnoliopsida</taxon>
        <taxon>eudicotyledons</taxon>
        <taxon>Gunneridae</taxon>
        <taxon>Pentapetalae</taxon>
        <taxon>rosids</taxon>
        <taxon>fabids</taxon>
        <taxon>Fagales</taxon>
        <taxon>Fagaceae</taxon>
        <taxon>Lithocarpus</taxon>
    </lineage>
</organism>
<protein>
    <submittedName>
        <fullName evidence="1">Uncharacterized protein</fullName>
    </submittedName>
</protein>
<dbReference type="EMBL" id="JAZDWU010000001">
    <property type="protein sequence ID" value="KAL0014352.1"/>
    <property type="molecule type" value="Genomic_DNA"/>
</dbReference>
<name>A0AAW2DUU8_9ROSI</name>
<dbReference type="AlphaFoldDB" id="A0AAW2DUU8"/>
<sequence>MDEATAHKFATYGTRAIVIADVQDEKGQNAVVSRRPSLSDLARHHLTVQGGCCGFEMVLWILRFGMVSILGWCCGFEILDGVDRFEICG</sequence>